<dbReference type="EMBL" id="JASDDP010000020">
    <property type="protein sequence ID" value="MDJ1645893.1"/>
    <property type="molecule type" value="Genomic_DNA"/>
</dbReference>
<dbReference type="RefSeq" id="WP_283827302.1">
    <property type="nucleotide sequence ID" value="NZ_JASDDP010000020.1"/>
</dbReference>
<keyword evidence="7 10" id="KW-1133">Transmembrane helix</keyword>
<feature type="transmembrane region" description="Helical" evidence="10">
    <location>
        <begin position="449"/>
        <end position="474"/>
    </location>
</feature>
<evidence type="ECO:0000313" key="14">
    <source>
        <dbReference type="Proteomes" id="UP001224428"/>
    </source>
</evidence>
<dbReference type="InterPro" id="IPR022813">
    <property type="entry name" value="SecD/SecF_arch_bac"/>
</dbReference>
<dbReference type="GO" id="GO:0006886">
    <property type="term" value="P:intracellular protein transport"/>
    <property type="evidence" value="ECO:0007669"/>
    <property type="project" value="InterPro"/>
</dbReference>
<dbReference type="GO" id="GO:0005886">
    <property type="term" value="C:plasma membrane"/>
    <property type="evidence" value="ECO:0007669"/>
    <property type="project" value="UniProtKB-SubCell"/>
</dbReference>
<feature type="transmembrane region" description="Helical" evidence="10">
    <location>
        <begin position="357"/>
        <end position="375"/>
    </location>
</feature>
<evidence type="ECO:0000256" key="5">
    <source>
        <dbReference type="ARBA" id="ARBA00022692"/>
    </source>
</evidence>
<dbReference type="InterPro" id="IPR005665">
    <property type="entry name" value="SecF_bac"/>
</dbReference>
<keyword evidence="9 10" id="KW-0472">Membrane</keyword>
<dbReference type="Pfam" id="PF22599">
    <property type="entry name" value="SecDF_P1_head"/>
    <property type="match status" value="1"/>
</dbReference>
<evidence type="ECO:0000259" key="11">
    <source>
        <dbReference type="Pfam" id="PF02355"/>
    </source>
</evidence>
<comment type="caution">
    <text evidence="13">The sequence shown here is derived from an EMBL/GenBank/DDBJ whole genome shotgun (WGS) entry which is preliminary data.</text>
</comment>
<feature type="domain" description="Protein export membrane protein SecD/SecF C-terminal" evidence="11">
    <location>
        <begin position="355"/>
        <end position="506"/>
    </location>
</feature>
<evidence type="ECO:0000256" key="6">
    <source>
        <dbReference type="ARBA" id="ARBA00022927"/>
    </source>
</evidence>
<feature type="transmembrane region" description="Helical" evidence="10">
    <location>
        <begin position="792"/>
        <end position="809"/>
    </location>
</feature>
<dbReference type="NCBIfam" id="NF009582">
    <property type="entry name" value="PRK13024.1-2"/>
    <property type="match status" value="1"/>
</dbReference>
<evidence type="ECO:0000313" key="13">
    <source>
        <dbReference type="EMBL" id="MDJ1645893.1"/>
    </source>
</evidence>
<dbReference type="PANTHER" id="PTHR30081">
    <property type="entry name" value="PROTEIN-EXPORT MEMBRANE PROTEIN SEC"/>
    <property type="match status" value="1"/>
</dbReference>
<feature type="domain" description="Protein export membrane protein SecD/SecF C-terminal" evidence="11">
    <location>
        <begin position="668"/>
        <end position="844"/>
    </location>
</feature>
<sequence length="878" mass="99649">MNKVKFFFKSLFNMKNWKRWLIISITFILTILSIVFGSVFSVSKNINKSIEYGGGISVTVQVRNEDGSELDPKNESNKELVQTISRSLQNRLTGGIGLNGITTTVDGNDKITVQKSGVLTSQQISEFKKEISKKPILTVTDINLRPIFVNGKFNDDFINNTDYNSLLNEKNYSRLSEFVPPLEANQARANIEAGSQRNIVDIQLISDDNHIYEKEWTKATKFLAENHLPILMWLNLDELREIAITKYKREWENAQMNPYRFVYVNEQPNPNTNDPNSQNSFLSGELKKNVFDAELYLISVASVSQPLTGNRFNISGNFTQDQAKKLALDINYGVAPYKLEARSEHLIPAGAQTNFDSAIYAGLIVFLLISLFMIFNYGLFGLLSTLSIGLYIFFTLLIFQQLGGEYSPATIASLIIGIGLSVDANIITYERFKSEIKNGESIVKSNKNAYKFSLSSILDANITTLIVSFILFFFGSITIKSFSISLILSITFTLLVMLLFNKFLATLLAGITTLQNKKWLFGIYWLSKPKEKILLNRTKRFINYFKLGKVMFFLSFGFIFVMLFVYMGFAIYGKSFGGPFSLSLEFTGGTELFIEKSKESFELLSFEQAQVLQQDIINRFANDFVLNASNFRITENGSTDNYALILRTVNIIPDSYIQYLRGSGFVPNNHTISPFEASELVKNAILAISLSFIGIIIYTLFRMRWTYSIGAIIALIHDSLFVLACILMIQVQVSPIIIAAILSIVAFSINDTIVIFDRIREVIENEYSNIQYTKEDLRKIINTSVAQTIKRSILTSLTTILSVVILLIFKNASNFSFNIIMLFGLTVGTYSSIFIATQVWYLFEKIRINKSQKRMRDNYWKTSDIAEQVFPTINDFKQ</sequence>
<evidence type="ECO:0000256" key="1">
    <source>
        <dbReference type="ARBA" id="ARBA00004651"/>
    </source>
</evidence>
<evidence type="ECO:0000256" key="9">
    <source>
        <dbReference type="ARBA" id="ARBA00023136"/>
    </source>
</evidence>
<keyword evidence="4" id="KW-1003">Cell membrane</keyword>
<dbReference type="Gene3D" id="1.20.1640.10">
    <property type="entry name" value="Multidrug efflux transporter AcrB transmembrane domain"/>
    <property type="match status" value="2"/>
</dbReference>
<dbReference type="InterPro" id="IPR054384">
    <property type="entry name" value="SecDF_P1_head"/>
</dbReference>
<gene>
    <name evidence="13" type="primary">secDF</name>
    <name evidence="13" type="ORF">QLQ80_02245</name>
</gene>
<dbReference type="NCBIfam" id="NF046001">
    <property type="entry name" value="SecDF_plasm"/>
    <property type="match status" value="1"/>
</dbReference>
<dbReference type="AlphaFoldDB" id="A0AAJ1PSF9"/>
<feature type="transmembrane region" description="Helical" evidence="10">
    <location>
        <begin position="684"/>
        <end position="701"/>
    </location>
</feature>
<accession>A0AAJ1PSF9</accession>
<comment type="subcellular location">
    <subcellularLocation>
        <location evidence="1">Cell membrane</location>
        <topology evidence="1">Multi-pass membrane protein</topology>
    </subcellularLocation>
</comment>
<dbReference type="SUPFAM" id="SSF82866">
    <property type="entry name" value="Multidrug efflux transporter AcrB transmembrane domain"/>
    <property type="match status" value="2"/>
</dbReference>
<dbReference type="PRINTS" id="PR01755">
    <property type="entry name" value="SECFTRNLCASE"/>
</dbReference>
<dbReference type="Gene3D" id="3.30.1360.200">
    <property type="match status" value="1"/>
</dbReference>
<keyword evidence="3" id="KW-0813">Transport</keyword>
<evidence type="ECO:0000256" key="3">
    <source>
        <dbReference type="ARBA" id="ARBA00022448"/>
    </source>
</evidence>
<dbReference type="Pfam" id="PF02355">
    <property type="entry name" value="SecD_SecF_C"/>
    <property type="match status" value="2"/>
</dbReference>
<reference evidence="13" key="1">
    <citation type="submission" date="2023-05" db="EMBL/GenBank/DDBJ databases">
        <title>Mycoplasma phocimorsus sp. nov., isolated from Scandinavian patients with seal finger or septic arthritis after contact with seals.</title>
        <authorList>
            <person name="Skafte-Holm A."/>
            <person name="Pedersen T.R."/>
            <person name="Froelund M."/>
            <person name="Stegger M."/>
            <person name="Qvortrup K."/>
            <person name="Michaels D.L."/>
            <person name="Brown D.R."/>
            <person name="Jensen J.S."/>
        </authorList>
    </citation>
    <scope>NUCLEOTIDE SEQUENCE</scope>
    <source>
        <strain evidence="13">M5725</strain>
    </source>
</reference>
<dbReference type="InterPro" id="IPR022645">
    <property type="entry name" value="SecD/SecF_bac"/>
</dbReference>
<feature type="transmembrane region" description="Helical" evidence="10">
    <location>
        <begin position="486"/>
        <end position="511"/>
    </location>
</feature>
<feature type="transmembrane region" description="Helical" evidence="10">
    <location>
        <begin position="550"/>
        <end position="572"/>
    </location>
</feature>
<evidence type="ECO:0000256" key="4">
    <source>
        <dbReference type="ARBA" id="ARBA00022475"/>
    </source>
</evidence>
<evidence type="ECO:0000256" key="8">
    <source>
        <dbReference type="ARBA" id="ARBA00023010"/>
    </source>
</evidence>
<feature type="transmembrane region" description="Helical" evidence="10">
    <location>
        <begin position="815"/>
        <end position="843"/>
    </location>
</feature>
<keyword evidence="8" id="KW-0811">Translocation</keyword>
<organism evidence="13 14">
    <name type="scientific">Mycoplasma phocimorsus</name>
    <dbReference type="NCBI Taxonomy" id="3045839"/>
    <lineage>
        <taxon>Bacteria</taxon>
        <taxon>Bacillati</taxon>
        <taxon>Mycoplasmatota</taxon>
        <taxon>Mollicutes</taxon>
        <taxon>Mycoplasmataceae</taxon>
        <taxon>Mycoplasma</taxon>
    </lineage>
</organism>
<protein>
    <recommendedName>
        <fullName evidence="2">Protein translocase subunit SecF</fullName>
    </recommendedName>
</protein>
<dbReference type="NCBIfam" id="TIGR00966">
    <property type="entry name" value="transloc_SecF"/>
    <property type="match status" value="1"/>
</dbReference>
<feature type="transmembrane region" description="Helical" evidence="10">
    <location>
        <begin position="382"/>
        <end position="403"/>
    </location>
</feature>
<feature type="transmembrane region" description="Helical" evidence="10">
    <location>
        <begin position="736"/>
        <end position="756"/>
    </location>
</feature>
<dbReference type="GO" id="GO:0015450">
    <property type="term" value="F:protein-transporting ATPase activity"/>
    <property type="evidence" value="ECO:0007669"/>
    <property type="project" value="InterPro"/>
</dbReference>
<evidence type="ECO:0000256" key="2">
    <source>
        <dbReference type="ARBA" id="ARBA00015792"/>
    </source>
</evidence>
<keyword evidence="14" id="KW-1185">Reference proteome</keyword>
<evidence type="ECO:0000259" key="12">
    <source>
        <dbReference type="Pfam" id="PF22599"/>
    </source>
</evidence>
<dbReference type="Proteomes" id="UP001224428">
    <property type="component" value="Unassembled WGS sequence"/>
</dbReference>
<feature type="transmembrane region" description="Helical" evidence="10">
    <location>
        <begin position="708"/>
        <end position="730"/>
    </location>
</feature>
<dbReference type="PANTHER" id="PTHR30081:SF8">
    <property type="entry name" value="PROTEIN TRANSLOCASE SUBUNIT SECF"/>
    <property type="match status" value="1"/>
</dbReference>
<name>A0AAJ1PSF9_9MOLU</name>
<evidence type="ECO:0000256" key="7">
    <source>
        <dbReference type="ARBA" id="ARBA00022989"/>
    </source>
</evidence>
<keyword evidence="6" id="KW-0653">Protein transport</keyword>
<feature type="transmembrane region" description="Helical" evidence="10">
    <location>
        <begin position="409"/>
        <end position="428"/>
    </location>
</feature>
<evidence type="ECO:0000256" key="10">
    <source>
        <dbReference type="SAM" id="Phobius"/>
    </source>
</evidence>
<dbReference type="InterPro" id="IPR048634">
    <property type="entry name" value="SecD_SecF_C"/>
</dbReference>
<feature type="domain" description="SecDF P1 head subdomain" evidence="12">
    <location>
        <begin position="186"/>
        <end position="333"/>
    </location>
</feature>
<keyword evidence="5 10" id="KW-0812">Transmembrane</keyword>
<proteinExistence type="predicted"/>